<proteinExistence type="predicted"/>
<reference evidence="1 2" key="1">
    <citation type="submission" date="2019-04" db="EMBL/GenBank/DDBJ databases">
        <title>High contiguity whole genome sequence and gene annotation resource for two Venturia nashicola isolates.</title>
        <authorList>
            <person name="Prokchorchik M."/>
            <person name="Won K."/>
            <person name="Lee Y."/>
            <person name="Choi E.D."/>
            <person name="Segonzac C."/>
            <person name="Sohn K.H."/>
        </authorList>
    </citation>
    <scope>NUCLEOTIDE SEQUENCE [LARGE SCALE GENOMIC DNA]</scope>
    <source>
        <strain evidence="1 2">PRI2</strain>
    </source>
</reference>
<organism evidence="1 2">
    <name type="scientific">Venturia nashicola</name>
    <dbReference type="NCBI Taxonomy" id="86259"/>
    <lineage>
        <taxon>Eukaryota</taxon>
        <taxon>Fungi</taxon>
        <taxon>Dikarya</taxon>
        <taxon>Ascomycota</taxon>
        <taxon>Pezizomycotina</taxon>
        <taxon>Dothideomycetes</taxon>
        <taxon>Pleosporomycetidae</taxon>
        <taxon>Venturiales</taxon>
        <taxon>Venturiaceae</taxon>
        <taxon>Venturia</taxon>
    </lineage>
</organism>
<evidence type="ECO:0000313" key="1">
    <source>
        <dbReference type="EMBL" id="TID19767.1"/>
    </source>
</evidence>
<keyword evidence="2" id="KW-1185">Reference proteome</keyword>
<evidence type="ECO:0000313" key="2">
    <source>
        <dbReference type="Proteomes" id="UP000298493"/>
    </source>
</evidence>
<gene>
    <name evidence="1" type="ORF">E6O75_ATG07105</name>
</gene>
<sequence length="66" mass="7214">MISHPAGPLAKDSKDCHCHEVLIEPSPIKDVCWKSYELAVSSPKSSMAAYVTYYLQLATRLAAGSF</sequence>
<protein>
    <submittedName>
        <fullName evidence="1">Uncharacterized protein</fullName>
    </submittedName>
</protein>
<comment type="caution">
    <text evidence="1">The sequence shown here is derived from an EMBL/GenBank/DDBJ whole genome shotgun (WGS) entry which is preliminary data.</text>
</comment>
<dbReference type="Proteomes" id="UP000298493">
    <property type="component" value="Unassembled WGS sequence"/>
</dbReference>
<name>A0A4Z1PBF1_9PEZI</name>
<dbReference type="EMBL" id="SNSC02000012">
    <property type="protein sequence ID" value="TID19767.1"/>
    <property type="molecule type" value="Genomic_DNA"/>
</dbReference>
<dbReference type="AlphaFoldDB" id="A0A4Z1PBF1"/>
<accession>A0A4Z1PBF1</accession>